<sequence length="291" mass="33288">MKYAVISKDICASIEDTIRTEVINVTRGQRPAIVANGWRHDCAPTLPRLKRCEYRRLVRGDYKALKKDLLEAFGELTTDPKLVLRFLLEGWSAFRICSCVLKTLDSNDRTCPDCHRPFLSRVPQDFIQTFERPRSGPVFDNTKHFGRISRRMCRLATTMREKQLHADPSLQEEMGMNWDRQWCQMMLSFVKTMAKESLEYWNNFYTLGGINAYQRLDHLSQHPCIEQAQGGGLIQRLPPPAGDASVEKHGGACVNSGQGWLRISLPAPGQHWRDLTLFGCSHTVAPWQIVL</sequence>
<proteinExistence type="predicted"/>
<dbReference type="EMBL" id="ML178900">
    <property type="protein sequence ID" value="TFK95241.1"/>
    <property type="molecule type" value="Genomic_DNA"/>
</dbReference>
<protein>
    <submittedName>
        <fullName evidence="1">Uncharacterized protein</fullName>
    </submittedName>
</protein>
<organism evidence="1 2">
    <name type="scientific">Pterulicium gracile</name>
    <dbReference type="NCBI Taxonomy" id="1884261"/>
    <lineage>
        <taxon>Eukaryota</taxon>
        <taxon>Fungi</taxon>
        <taxon>Dikarya</taxon>
        <taxon>Basidiomycota</taxon>
        <taxon>Agaricomycotina</taxon>
        <taxon>Agaricomycetes</taxon>
        <taxon>Agaricomycetidae</taxon>
        <taxon>Agaricales</taxon>
        <taxon>Pleurotineae</taxon>
        <taxon>Pterulaceae</taxon>
        <taxon>Pterulicium</taxon>
    </lineage>
</organism>
<name>A0A5C3Q091_9AGAR</name>
<keyword evidence="2" id="KW-1185">Reference proteome</keyword>
<evidence type="ECO:0000313" key="1">
    <source>
        <dbReference type="EMBL" id="TFK95241.1"/>
    </source>
</evidence>
<evidence type="ECO:0000313" key="2">
    <source>
        <dbReference type="Proteomes" id="UP000305067"/>
    </source>
</evidence>
<dbReference type="Proteomes" id="UP000305067">
    <property type="component" value="Unassembled WGS sequence"/>
</dbReference>
<gene>
    <name evidence="1" type="ORF">BDV98DRAFT_422357</name>
</gene>
<reference evidence="1 2" key="1">
    <citation type="journal article" date="2019" name="Nat. Ecol. Evol.">
        <title>Megaphylogeny resolves global patterns of mushroom evolution.</title>
        <authorList>
            <person name="Varga T."/>
            <person name="Krizsan K."/>
            <person name="Foldi C."/>
            <person name="Dima B."/>
            <person name="Sanchez-Garcia M."/>
            <person name="Sanchez-Ramirez S."/>
            <person name="Szollosi G.J."/>
            <person name="Szarkandi J.G."/>
            <person name="Papp V."/>
            <person name="Albert L."/>
            <person name="Andreopoulos W."/>
            <person name="Angelini C."/>
            <person name="Antonin V."/>
            <person name="Barry K.W."/>
            <person name="Bougher N.L."/>
            <person name="Buchanan P."/>
            <person name="Buyck B."/>
            <person name="Bense V."/>
            <person name="Catcheside P."/>
            <person name="Chovatia M."/>
            <person name="Cooper J."/>
            <person name="Damon W."/>
            <person name="Desjardin D."/>
            <person name="Finy P."/>
            <person name="Geml J."/>
            <person name="Haridas S."/>
            <person name="Hughes K."/>
            <person name="Justo A."/>
            <person name="Karasinski D."/>
            <person name="Kautmanova I."/>
            <person name="Kiss B."/>
            <person name="Kocsube S."/>
            <person name="Kotiranta H."/>
            <person name="LaButti K.M."/>
            <person name="Lechner B.E."/>
            <person name="Liimatainen K."/>
            <person name="Lipzen A."/>
            <person name="Lukacs Z."/>
            <person name="Mihaltcheva S."/>
            <person name="Morgado L.N."/>
            <person name="Niskanen T."/>
            <person name="Noordeloos M.E."/>
            <person name="Ohm R.A."/>
            <person name="Ortiz-Santana B."/>
            <person name="Ovrebo C."/>
            <person name="Racz N."/>
            <person name="Riley R."/>
            <person name="Savchenko A."/>
            <person name="Shiryaev A."/>
            <person name="Soop K."/>
            <person name="Spirin V."/>
            <person name="Szebenyi C."/>
            <person name="Tomsovsky M."/>
            <person name="Tulloss R.E."/>
            <person name="Uehling J."/>
            <person name="Grigoriev I.V."/>
            <person name="Vagvolgyi C."/>
            <person name="Papp T."/>
            <person name="Martin F.M."/>
            <person name="Miettinen O."/>
            <person name="Hibbett D.S."/>
            <person name="Nagy L.G."/>
        </authorList>
    </citation>
    <scope>NUCLEOTIDE SEQUENCE [LARGE SCALE GENOMIC DNA]</scope>
    <source>
        <strain evidence="1 2">CBS 309.79</strain>
    </source>
</reference>
<accession>A0A5C3Q091</accession>
<dbReference type="AlphaFoldDB" id="A0A5C3Q091"/>